<dbReference type="GO" id="GO:0003677">
    <property type="term" value="F:DNA binding"/>
    <property type="evidence" value="ECO:0007669"/>
    <property type="project" value="UniProtKB-KW"/>
</dbReference>
<reference evidence="1 2" key="1">
    <citation type="submission" date="2016-11" db="EMBL/GenBank/DDBJ databases">
        <authorList>
            <person name="Jaros S."/>
            <person name="Januszkiewicz K."/>
            <person name="Wedrychowicz H."/>
        </authorList>
    </citation>
    <scope>NUCLEOTIDE SEQUENCE [LARGE SCALE GENOMIC DNA]</scope>
    <source>
        <strain evidence="1 2">DSM 25479</strain>
    </source>
</reference>
<accession>A0A1M6GV08</accession>
<dbReference type="STRING" id="1118202.SAMN05443429_11036"/>
<dbReference type="AlphaFoldDB" id="A0A1M6GV08"/>
<proteinExistence type="predicted"/>
<dbReference type="PANTHER" id="PTHR35145:SF1">
    <property type="entry name" value="CYTOPLASMIC PROTEIN"/>
    <property type="match status" value="1"/>
</dbReference>
<dbReference type="SUPFAM" id="SSF142906">
    <property type="entry name" value="YjbR-like"/>
    <property type="match status" value="1"/>
</dbReference>
<dbReference type="PANTHER" id="PTHR35145">
    <property type="entry name" value="CYTOPLASMIC PROTEIN-RELATED"/>
    <property type="match status" value="1"/>
</dbReference>
<name>A0A1M6GV08_9FLAO</name>
<dbReference type="InterPro" id="IPR058532">
    <property type="entry name" value="YjbR/MT2646/Rv2570-like"/>
</dbReference>
<dbReference type="InterPro" id="IPR038056">
    <property type="entry name" value="YjbR-like_sf"/>
</dbReference>
<protein>
    <submittedName>
        <fullName evidence="1">Predicted DNA-binding protein, MmcQ/YjbR family</fullName>
    </submittedName>
</protein>
<organism evidence="1 2">
    <name type="scientific">Cruoricaptor ignavus</name>
    <dbReference type="NCBI Taxonomy" id="1118202"/>
    <lineage>
        <taxon>Bacteria</taxon>
        <taxon>Pseudomonadati</taxon>
        <taxon>Bacteroidota</taxon>
        <taxon>Flavobacteriia</taxon>
        <taxon>Flavobacteriales</taxon>
        <taxon>Weeksellaceae</taxon>
        <taxon>Cruoricaptor</taxon>
    </lineage>
</organism>
<keyword evidence="2" id="KW-1185">Reference proteome</keyword>
<dbReference type="Proteomes" id="UP000184335">
    <property type="component" value="Unassembled WGS sequence"/>
</dbReference>
<keyword evidence="1" id="KW-0238">DNA-binding</keyword>
<evidence type="ECO:0000313" key="2">
    <source>
        <dbReference type="Proteomes" id="UP000184335"/>
    </source>
</evidence>
<dbReference type="OrthoDB" id="9789813at2"/>
<dbReference type="EMBL" id="FQYI01000010">
    <property type="protein sequence ID" value="SHJ13757.1"/>
    <property type="molecule type" value="Genomic_DNA"/>
</dbReference>
<evidence type="ECO:0000313" key="1">
    <source>
        <dbReference type="EMBL" id="SHJ13757.1"/>
    </source>
</evidence>
<dbReference type="Pfam" id="PF04237">
    <property type="entry name" value="YjbR"/>
    <property type="match status" value="1"/>
</dbReference>
<dbReference type="InterPro" id="IPR007351">
    <property type="entry name" value="YjbR"/>
</dbReference>
<dbReference type="RefSeq" id="WP_073180550.1">
    <property type="nucleotide sequence ID" value="NZ_FQYI01000010.1"/>
</dbReference>
<sequence length="116" mass="13499">MNTEEIRDYALLKPAAEESFPFGGNLLVFKVSGKMFLLIDLERKPVFINLKNTPEKNLQLREDYSQIQPGWHQNKKHWNSVFVDDLPAELLRELIDDSYNLVVKNLTKKQLAALQK</sequence>
<dbReference type="Gene3D" id="3.90.1150.30">
    <property type="match status" value="1"/>
</dbReference>
<gene>
    <name evidence="1" type="ORF">SAMN05443429_11036</name>
</gene>